<feature type="region of interest" description="Disordered" evidence="1">
    <location>
        <begin position="28"/>
        <end position="57"/>
    </location>
</feature>
<reference evidence="2 3" key="1">
    <citation type="journal article" date="2013" name="Genome Announc.">
        <title>Genome Sequence of the Pigment-Producing Bacterium Pseudogulbenkiania ferrooxidans, Isolated from Loktak Lake.</title>
        <authorList>
            <person name="Puranik S."/>
            <person name="Talkal R."/>
            <person name="Qureshi A."/>
            <person name="Khardenavis A."/>
            <person name="Kapley A."/>
            <person name="Purohit H.J."/>
        </authorList>
    </citation>
    <scope>NUCLEOTIDE SEQUENCE [LARGE SCALE GENOMIC DNA]</scope>
    <source>
        <strain evidence="2 3">EGD-HP2</strain>
    </source>
</reference>
<comment type="caution">
    <text evidence="2">The sequence shown here is derived from an EMBL/GenBank/DDBJ whole genome shotgun (WGS) entry which is preliminary data.</text>
</comment>
<dbReference type="EMBL" id="AVPH01000212">
    <property type="protein sequence ID" value="ERE07198.1"/>
    <property type="molecule type" value="Genomic_DNA"/>
</dbReference>
<gene>
    <name evidence="2" type="ORF">O166_06440</name>
</gene>
<name>A0ABP2XNP3_9NEIS</name>
<dbReference type="RefSeq" id="WP_021476718.1">
    <property type="nucleotide sequence ID" value="NZ_AVPH01000212.1"/>
</dbReference>
<protein>
    <submittedName>
        <fullName evidence="2">Uncharacterized protein</fullName>
    </submittedName>
</protein>
<proteinExistence type="predicted"/>
<evidence type="ECO:0000256" key="1">
    <source>
        <dbReference type="SAM" id="MobiDB-lite"/>
    </source>
</evidence>
<accession>A0ABP2XNP3</accession>
<organism evidence="2 3">
    <name type="scientific">Pseudogulbenkiania ferrooxidans EGD-HP2</name>
    <dbReference type="NCBI Taxonomy" id="1388764"/>
    <lineage>
        <taxon>Bacteria</taxon>
        <taxon>Pseudomonadati</taxon>
        <taxon>Pseudomonadota</taxon>
        <taxon>Betaproteobacteria</taxon>
        <taxon>Neisseriales</taxon>
        <taxon>Chromobacteriaceae</taxon>
        <taxon>Pseudogulbenkiania</taxon>
    </lineage>
</organism>
<keyword evidence="3" id="KW-1185">Reference proteome</keyword>
<sequence>MAQFFPDPEYIERRAKLRSDEIAARPLAPAVSEADRRRAQARREIENRRIEREAQQQ</sequence>
<evidence type="ECO:0000313" key="3">
    <source>
        <dbReference type="Proteomes" id="UP000016426"/>
    </source>
</evidence>
<dbReference type="Proteomes" id="UP000016426">
    <property type="component" value="Unassembled WGS sequence"/>
</dbReference>
<evidence type="ECO:0000313" key="2">
    <source>
        <dbReference type="EMBL" id="ERE07198.1"/>
    </source>
</evidence>
<feature type="compositionally biased region" description="Basic and acidic residues" evidence="1">
    <location>
        <begin position="33"/>
        <end position="57"/>
    </location>
</feature>